<dbReference type="AlphaFoldDB" id="A0A8X6JF03"/>
<dbReference type="Pfam" id="PF13639">
    <property type="entry name" value="zf-RING_2"/>
    <property type="match status" value="1"/>
</dbReference>
<evidence type="ECO:0000259" key="5">
    <source>
        <dbReference type="PROSITE" id="PS50089"/>
    </source>
</evidence>
<evidence type="ECO:0000256" key="4">
    <source>
        <dbReference type="SAM" id="SignalP"/>
    </source>
</evidence>
<keyword evidence="2" id="KW-0862">Zinc</keyword>
<proteinExistence type="predicted"/>
<name>A0A8X6JF03_9ARAC</name>
<keyword evidence="1 3" id="KW-0479">Metal-binding</keyword>
<accession>A0A8X6JF03</accession>
<feature type="domain" description="RING-type" evidence="5">
    <location>
        <begin position="94"/>
        <end position="132"/>
    </location>
</feature>
<dbReference type="Gene3D" id="3.30.40.10">
    <property type="entry name" value="Zinc/RING finger domain, C3HC4 (zinc finger)"/>
    <property type="match status" value="1"/>
</dbReference>
<dbReference type="Proteomes" id="UP000886998">
    <property type="component" value="Unassembled WGS sequence"/>
</dbReference>
<dbReference type="EMBL" id="BMAV01028120">
    <property type="protein sequence ID" value="GFS65225.1"/>
    <property type="molecule type" value="Genomic_DNA"/>
</dbReference>
<keyword evidence="7" id="KW-1185">Reference proteome</keyword>
<organism evidence="6 7">
    <name type="scientific">Trichonephila inaurata madagascariensis</name>
    <dbReference type="NCBI Taxonomy" id="2747483"/>
    <lineage>
        <taxon>Eukaryota</taxon>
        <taxon>Metazoa</taxon>
        <taxon>Ecdysozoa</taxon>
        <taxon>Arthropoda</taxon>
        <taxon>Chelicerata</taxon>
        <taxon>Arachnida</taxon>
        <taxon>Araneae</taxon>
        <taxon>Araneomorphae</taxon>
        <taxon>Entelegynae</taxon>
        <taxon>Araneoidea</taxon>
        <taxon>Nephilidae</taxon>
        <taxon>Trichonephila</taxon>
        <taxon>Trichonephila inaurata</taxon>
    </lineage>
</organism>
<dbReference type="GO" id="GO:0008270">
    <property type="term" value="F:zinc ion binding"/>
    <property type="evidence" value="ECO:0007669"/>
    <property type="project" value="UniProtKB-KW"/>
</dbReference>
<evidence type="ECO:0000313" key="7">
    <source>
        <dbReference type="Proteomes" id="UP000886998"/>
    </source>
</evidence>
<evidence type="ECO:0000256" key="2">
    <source>
        <dbReference type="ARBA" id="ARBA00022833"/>
    </source>
</evidence>
<evidence type="ECO:0000256" key="1">
    <source>
        <dbReference type="ARBA" id="ARBA00022771"/>
    </source>
</evidence>
<feature type="chain" id="PRO_5036482675" description="RING-type domain-containing protein" evidence="4">
    <location>
        <begin position="27"/>
        <end position="140"/>
    </location>
</feature>
<dbReference type="InterPro" id="IPR001841">
    <property type="entry name" value="Znf_RING"/>
</dbReference>
<keyword evidence="1 3" id="KW-0863">Zinc-finger</keyword>
<dbReference type="OrthoDB" id="21204at2759"/>
<comment type="caution">
    <text evidence="6">The sequence shown here is derived from an EMBL/GenBank/DDBJ whole genome shotgun (WGS) entry which is preliminary data.</text>
</comment>
<feature type="signal peptide" evidence="4">
    <location>
        <begin position="1"/>
        <end position="26"/>
    </location>
</feature>
<evidence type="ECO:0000313" key="6">
    <source>
        <dbReference type="EMBL" id="GFS65225.1"/>
    </source>
</evidence>
<dbReference type="PROSITE" id="PS50089">
    <property type="entry name" value="ZF_RING_2"/>
    <property type="match status" value="1"/>
</dbReference>
<gene>
    <name evidence="6" type="ORF">TNIN_264841</name>
</gene>
<protein>
    <recommendedName>
        <fullName evidence="5">RING-type domain-containing protein</fullName>
    </recommendedName>
</protein>
<reference evidence="6" key="1">
    <citation type="submission" date="2020-08" db="EMBL/GenBank/DDBJ databases">
        <title>Multicomponent nature underlies the extraordinary mechanical properties of spider dragline silk.</title>
        <authorList>
            <person name="Kono N."/>
            <person name="Nakamura H."/>
            <person name="Mori M."/>
            <person name="Yoshida Y."/>
            <person name="Ohtoshi R."/>
            <person name="Malay A.D."/>
            <person name="Moran D.A.P."/>
            <person name="Tomita M."/>
            <person name="Numata K."/>
            <person name="Arakawa K."/>
        </authorList>
    </citation>
    <scope>NUCLEOTIDE SEQUENCE</scope>
</reference>
<keyword evidence="4" id="KW-0732">Signal</keyword>
<evidence type="ECO:0000256" key="3">
    <source>
        <dbReference type="PROSITE-ProRule" id="PRU00175"/>
    </source>
</evidence>
<dbReference type="InterPro" id="IPR013083">
    <property type="entry name" value="Znf_RING/FYVE/PHD"/>
</dbReference>
<sequence length="140" mass="16244">MSPWTFLASHRLLVLNLQTCTVTTWSRRLPKEKGYSFKLCGLHAESKLYRLAYKAWKRPGQENLTTWTLLAQAVLDMCYGEKWPDTIFQVPDSHPICLSPMHWPEKTHCGHVFHLRCFLQHLEVSNTCPLCRAPNPLRAP</sequence>
<dbReference type="SUPFAM" id="SSF57850">
    <property type="entry name" value="RING/U-box"/>
    <property type="match status" value="1"/>
</dbReference>